<dbReference type="AlphaFoldDB" id="A0A6A2ZAI7"/>
<keyword evidence="14" id="KW-0675">Receptor</keyword>
<dbReference type="InterPro" id="IPR011009">
    <property type="entry name" value="Kinase-like_dom_sf"/>
</dbReference>
<evidence type="ECO:0000313" key="19">
    <source>
        <dbReference type="EMBL" id="KAE8688556.1"/>
    </source>
</evidence>
<dbReference type="PANTHER" id="PTHR45631:SF202">
    <property type="entry name" value="SENESCENCE-INDUCED RECEPTOR-LIKE SERINE_THREONINE-PROTEIN KINASE"/>
    <property type="match status" value="1"/>
</dbReference>
<gene>
    <name evidence="19" type="ORF">F3Y22_tig00110963pilonHSYRG00054</name>
</gene>
<dbReference type="Pfam" id="PF00560">
    <property type="entry name" value="LRR_1"/>
    <property type="match status" value="1"/>
</dbReference>
<dbReference type="CDD" id="cd14066">
    <property type="entry name" value="STKc_IRAK"/>
    <property type="match status" value="1"/>
</dbReference>
<keyword evidence="13 16" id="KW-0472">Membrane</keyword>
<keyword evidence="11 15" id="KW-0067">ATP-binding</keyword>
<dbReference type="FunFam" id="3.80.10.10:FF:000129">
    <property type="entry name" value="Leucine-rich repeat receptor-like kinase"/>
    <property type="match status" value="1"/>
</dbReference>
<dbReference type="PROSITE" id="PS50011">
    <property type="entry name" value="PROTEIN_KINASE_DOM"/>
    <property type="match status" value="1"/>
</dbReference>
<dbReference type="Pfam" id="PF12819">
    <property type="entry name" value="Malectin_like"/>
    <property type="match status" value="1"/>
</dbReference>
<dbReference type="PROSITE" id="PS00107">
    <property type="entry name" value="PROTEIN_KINASE_ATP"/>
    <property type="match status" value="1"/>
</dbReference>
<feature type="transmembrane region" description="Helical" evidence="16">
    <location>
        <begin position="513"/>
        <end position="535"/>
    </location>
</feature>
<keyword evidence="20" id="KW-1185">Reference proteome</keyword>
<evidence type="ECO:0000256" key="14">
    <source>
        <dbReference type="ARBA" id="ARBA00023170"/>
    </source>
</evidence>
<evidence type="ECO:0000259" key="18">
    <source>
        <dbReference type="PROSITE" id="PS50011"/>
    </source>
</evidence>
<evidence type="ECO:0000256" key="17">
    <source>
        <dbReference type="SAM" id="SignalP"/>
    </source>
</evidence>
<evidence type="ECO:0000256" key="6">
    <source>
        <dbReference type="ARBA" id="ARBA00022692"/>
    </source>
</evidence>
<dbReference type="GO" id="GO:0016020">
    <property type="term" value="C:membrane"/>
    <property type="evidence" value="ECO:0007669"/>
    <property type="project" value="UniProtKB-SubCell"/>
</dbReference>
<evidence type="ECO:0000256" key="11">
    <source>
        <dbReference type="ARBA" id="ARBA00022840"/>
    </source>
</evidence>
<dbReference type="InterPro" id="IPR017441">
    <property type="entry name" value="Protein_kinase_ATP_BS"/>
</dbReference>
<dbReference type="FunFam" id="1.10.510.10:FF:000146">
    <property type="entry name" value="LRR receptor-like serine/threonine-protein kinase IOS1"/>
    <property type="match status" value="1"/>
</dbReference>
<reference evidence="19" key="1">
    <citation type="submission" date="2019-09" db="EMBL/GenBank/DDBJ databases">
        <title>Draft genome information of white flower Hibiscus syriacus.</title>
        <authorList>
            <person name="Kim Y.-M."/>
        </authorList>
    </citation>
    <scope>NUCLEOTIDE SEQUENCE [LARGE SCALE GENOMIC DNA]</scope>
    <source>
        <strain evidence="19">YM2019G1</strain>
    </source>
</reference>
<keyword evidence="12 16" id="KW-1133">Transmembrane helix</keyword>
<evidence type="ECO:0000256" key="2">
    <source>
        <dbReference type="ARBA" id="ARBA00022527"/>
    </source>
</evidence>
<evidence type="ECO:0000256" key="15">
    <source>
        <dbReference type="PROSITE-ProRule" id="PRU10141"/>
    </source>
</evidence>
<proteinExistence type="predicted"/>
<dbReference type="InterPro" id="IPR000719">
    <property type="entry name" value="Prot_kinase_dom"/>
</dbReference>
<dbReference type="SUPFAM" id="SSF52058">
    <property type="entry name" value="L domain-like"/>
    <property type="match status" value="1"/>
</dbReference>
<name>A0A6A2ZAI7_HIBSY</name>
<evidence type="ECO:0000256" key="9">
    <source>
        <dbReference type="ARBA" id="ARBA00022741"/>
    </source>
</evidence>
<keyword evidence="4" id="KW-0433">Leucine-rich repeat</keyword>
<dbReference type="SUPFAM" id="SSF56112">
    <property type="entry name" value="Protein kinase-like (PK-like)"/>
    <property type="match status" value="1"/>
</dbReference>
<feature type="binding site" evidence="15">
    <location>
        <position position="612"/>
    </location>
    <ligand>
        <name>ATP</name>
        <dbReference type="ChEBI" id="CHEBI:30616"/>
    </ligand>
</feature>
<keyword evidence="8" id="KW-0677">Repeat</keyword>
<keyword evidence="5" id="KW-0808">Transferase</keyword>
<evidence type="ECO:0000256" key="5">
    <source>
        <dbReference type="ARBA" id="ARBA00022679"/>
    </source>
</evidence>
<keyword evidence="10" id="KW-0418">Kinase</keyword>
<evidence type="ECO:0000313" key="20">
    <source>
        <dbReference type="Proteomes" id="UP000436088"/>
    </source>
</evidence>
<evidence type="ECO:0000256" key="7">
    <source>
        <dbReference type="ARBA" id="ARBA00022729"/>
    </source>
</evidence>
<dbReference type="InterPro" id="IPR001611">
    <property type="entry name" value="Leu-rich_rpt"/>
</dbReference>
<evidence type="ECO:0000256" key="1">
    <source>
        <dbReference type="ARBA" id="ARBA00004167"/>
    </source>
</evidence>
<evidence type="ECO:0000256" key="12">
    <source>
        <dbReference type="ARBA" id="ARBA00022989"/>
    </source>
</evidence>
<organism evidence="19 20">
    <name type="scientific">Hibiscus syriacus</name>
    <name type="common">Rose of Sharon</name>
    <dbReference type="NCBI Taxonomy" id="106335"/>
    <lineage>
        <taxon>Eukaryota</taxon>
        <taxon>Viridiplantae</taxon>
        <taxon>Streptophyta</taxon>
        <taxon>Embryophyta</taxon>
        <taxon>Tracheophyta</taxon>
        <taxon>Spermatophyta</taxon>
        <taxon>Magnoliopsida</taxon>
        <taxon>eudicotyledons</taxon>
        <taxon>Gunneridae</taxon>
        <taxon>Pentapetalae</taxon>
        <taxon>rosids</taxon>
        <taxon>malvids</taxon>
        <taxon>Malvales</taxon>
        <taxon>Malvaceae</taxon>
        <taxon>Malvoideae</taxon>
        <taxon>Hibiscus</taxon>
    </lineage>
</organism>
<dbReference type="Proteomes" id="UP000436088">
    <property type="component" value="Unassembled WGS sequence"/>
</dbReference>
<dbReference type="EMBL" id="VEPZ02001185">
    <property type="protein sequence ID" value="KAE8688556.1"/>
    <property type="molecule type" value="Genomic_DNA"/>
</dbReference>
<evidence type="ECO:0000256" key="3">
    <source>
        <dbReference type="ARBA" id="ARBA00022553"/>
    </source>
</evidence>
<dbReference type="PANTHER" id="PTHR45631">
    <property type="entry name" value="OS07G0107800 PROTEIN-RELATED"/>
    <property type="match status" value="1"/>
</dbReference>
<feature type="chain" id="PRO_5025362757" evidence="17">
    <location>
        <begin position="34"/>
        <end position="924"/>
    </location>
</feature>
<keyword evidence="9 15" id="KW-0547">Nucleotide-binding</keyword>
<evidence type="ECO:0000256" key="4">
    <source>
        <dbReference type="ARBA" id="ARBA00022614"/>
    </source>
</evidence>
<dbReference type="Pfam" id="PF00069">
    <property type="entry name" value="Pkinase"/>
    <property type="match status" value="1"/>
</dbReference>
<dbReference type="Gene3D" id="3.80.10.10">
    <property type="entry name" value="Ribonuclease Inhibitor"/>
    <property type="match status" value="1"/>
</dbReference>
<dbReference type="Gene3D" id="3.30.200.20">
    <property type="entry name" value="Phosphorylase Kinase, domain 1"/>
    <property type="match status" value="1"/>
</dbReference>
<dbReference type="InterPro" id="IPR008271">
    <property type="entry name" value="Ser/Thr_kinase_AS"/>
</dbReference>
<evidence type="ECO:0000256" key="16">
    <source>
        <dbReference type="SAM" id="Phobius"/>
    </source>
</evidence>
<dbReference type="InterPro" id="IPR032675">
    <property type="entry name" value="LRR_dom_sf"/>
</dbReference>
<accession>A0A6A2ZAI7</accession>
<feature type="signal peptide" evidence="17">
    <location>
        <begin position="1"/>
        <end position="33"/>
    </location>
</feature>
<keyword evidence="3" id="KW-0597">Phosphoprotein</keyword>
<protein>
    <submittedName>
        <fullName evidence="19">Leucine-rich repeat receptor-like protein kinase</fullName>
    </submittedName>
</protein>
<dbReference type="SMART" id="SM00220">
    <property type="entry name" value="S_TKc"/>
    <property type="match status" value="1"/>
</dbReference>
<sequence>MCSVKRMSSSRYSFLCNSLLILSFAALAFLIHAQDLSGFISLDCGLSEGSSNTDPDTGITYISDAPYIQTGLTRRVLPEFRDGLPQRYWTVRSFPEGDRNCYNFTLRNGDVYLIRAGFIYGNYDGENIVPKFDLYVGPHFWDTIDLGSVDNKFFYDIFHVLQSDYLYVCLVKTGNEVPCISFLQLIPIDNTTYPTLSITESLDHYARYDVGLPSGEDAIGFPQDVFDRYWYHYVRNDWAQINTSSTVLGSGNDTPSVVMSTAGTPVNASLPMDISMSSSSTDARYYVYMHFAEVEILRANESREFIIYLNGNLWYGPFSPTYLSTNTVYNPSPLKDINFTIERTNGSTLPPILNAFEIFEVKDFSQPQTNDRDVDAIVNIQSMYGLKRNWQGDPCLPKNFLWKGLNCTYDDTNPQRIISLNLSSSNLNGEIPNVIANLTQLQHLDLSNNRLTGPVPEFLANLQFLTLLNLSRNMLNGSIPARLMERVNQGQLDLIAICISGCGNNDPNNDNNIVVPVVASVASVALVLVIVWATLWNIRRRARKQLVLSLDHQNTDVVDSKKTNPLLGSSKNRRFTHAQVIKTTNNFGTVVGKGGFGTVYHGYLEETQVAVKMLSPFSAQGYQQFQAEVELLLRVHHRNLTTLIGYCDDGNNMGLIYEYMAKGNLAEHLKDSSRGILNWEARIGIALEAAQGLEYLHRGCTPPIVHRDVKSTNILLTESLHAKLSDFGLSKAFPLEGDSHVITVVAGTPGYLDPEYSTSNRLTEKSDVYSFGIVLLEIITNRPVTMKTYNQTTHISQWVSLMLSNCDIKTIADSRLQGDFDIASMKKAVELAMACVSPTSTKRPTMTYIVAELNECLSAEINRNHNFQLSPNSSEYIISSPNTRWDKKNKMTIVPIVASVASFSVLMIALATSWWLKIRKLEAL</sequence>
<dbReference type="PROSITE" id="PS00108">
    <property type="entry name" value="PROTEIN_KINASE_ST"/>
    <property type="match status" value="1"/>
</dbReference>
<evidence type="ECO:0000256" key="10">
    <source>
        <dbReference type="ARBA" id="ARBA00022777"/>
    </source>
</evidence>
<dbReference type="Gene3D" id="1.10.510.10">
    <property type="entry name" value="Transferase(Phosphotransferase) domain 1"/>
    <property type="match status" value="1"/>
</dbReference>
<keyword evidence="2" id="KW-0723">Serine/threonine-protein kinase</keyword>
<keyword evidence="6 16" id="KW-0812">Transmembrane</keyword>
<evidence type="ECO:0000256" key="8">
    <source>
        <dbReference type="ARBA" id="ARBA00022737"/>
    </source>
</evidence>
<dbReference type="InterPro" id="IPR024788">
    <property type="entry name" value="Malectin-like_Carb-bd_dom"/>
</dbReference>
<evidence type="ECO:0000256" key="13">
    <source>
        <dbReference type="ARBA" id="ARBA00023136"/>
    </source>
</evidence>
<feature type="domain" description="Protein kinase" evidence="18">
    <location>
        <begin position="585"/>
        <end position="857"/>
    </location>
</feature>
<dbReference type="FunFam" id="3.30.200.20:FF:000394">
    <property type="entry name" value="Leucine-rich repeat receptor-like protein kinase"/>
    <property type="match status" value="1"/>
</dbReference>
<comment type="caution">
    <text evidence="19">The sequence shown here is derived from an EMBL/GenBank/DDBJ whole genome shotgun (WGS) entry which is preliminary data.</text>
</comment>
<feature type="transmembrane region" description="Helical" evidence="16">
    <location>
        <begin position="893"/>
        <end position="916"/>
    </location>
</feature>
<comment type="subcellular location">
    <subcellularLocation>
        <location evidence="1">Membrane</location>
        <topology evidence="1">Single-pass membrane protein</topology>
    </subcellularLocation>
</comment>
<keyword evidence="7 17" id="KW-0732">Signal</keyword>
<dbReference type="GO" id="GO:0005524">
    <property type="term" value="F:ATP binding"/>
    <property type="evidence" value="ECO:0007669"/>
    <property type="project" value="UniProtKB-UniRule"/>
</dbReference>
<dbReference type="GO" id="GO:0004674">
    <property type="term" value="F:protein serine/threonine kinase activity"/>
    <property type="evidence" value="ECO:0007669"/>
    <property type="project" value="UniProtKB-KW"/>
</dbReference>